<proteinExistence type="predicted"/>
<dbReference type="OrthoDB" id="9794206at2"/>
<dbReference type="InterPro" id="IPR007833">
    <property type="entry name" value="Capsule_polysaccharide_synth"/>
</dbReference>
<name>A0A4V3ATW3_9BURK</name>
<comment type="caution">
    <text evidence="1">The sequence shown here is derived from an EMBL/GenBank/DDBJ whole genome shotgun (WGS) entry which is preliminary data.</text>
</comment>
<dbReference type="GO" id="GO:0015774">
    <property type="term" value="P:polysaccharide transport"/>
    <property type="evidence" value="ECO:0007669"/>
    <property type="project" value="InterPro"/>
</dbReference>
<sequence length="403" mass="46528">MIASDLGFFTGRRIMMLQGPMGPFFNRLKHDLLSVATSVIKIDFNGGDYLFSDKSAVQFRGTKSEWPQFLEQIIHSHQIDTLLFFGDCRRYHVQAKQIAEKCGITVGVFEEGYVRPDYITFELVGVNANSTISRCPEDYLALQRLEIPKVIYCENPLWHAIVWSTLYYSVAILLGFLYPNYEHHRPLTIAESWPWIRSYFRKVWYGFLERGVQAELINKLSGKYFLVPLQVHNDSQLAVHSNFSCVQNFIYVVVQSFARSAPQDSYLILKQHPLDRGYNNHRSWITELTKVLKVDQRVKYIHDQHLPTLLQHSAGVVVVNSTVGLSALHHNKPTKVLGKAIFDLAGLTYQGQLDDFWCASSSFIVNRGLYEKFINFVILRTQINGNFYRRLRDMNNKSGVVWT</sequence>
<keyword evidence="2" id="KW-1185">Reference proteome</keyword>
<dbReference type="EMBL" id="SMYL01000012">
    <property type="protein sequence ID" value="TDK61963.1"/>
    <property type="molecule type" value="Genomic_DNA"/>
</dbReference>
<accession>A0A4V3ATW3</accession>
<protein>
    <submittedName>
        <fullName evidence="1">Capsular biosynthesis protein</fullName>
    </submittedName>
</protein>
<evidence type="ECO:0000313" key="1">
    <source>
        <dbReference type="EMBL" id="TDK61963.1"/>
    </source>
</evidence>
<dbReference type="Pfam" id="PF05159">
    <property type="entry name" value="Capsule_synth"/>
    <property type="match status" value="1"/>
</dbReference>
<gene>
    <name evidence="1" type="ORF">E2I14_16930</name>
</gene>
<reference evidence="1 2" key="1">
    <citation type="submission" date="2019-03" db="EMBL/GenBank/DDBJ databases">
        <title>Sapientia aquatica gen. nov., sp. nov., isolated from a crater lake.</title>
        <authorList>
            <person name="Felfoldi T."/>
            <person name="Szabo A."/>
            <person name="Toth E."/>
            <person name="Schumann P."/>
            <person name="Keki Z."/>
            <person name="Marialigeti K."/>
            <person name="Mathe I."/>
        </authorList>
    </citation>
    <scope>NUCLEOTIDE SEQUENCE [LARGE SCALE GENOMIC DNA]</scope>
    <source>
        <strain evidence="1 2">SA-152</strain>
    </source>
</reference>
<dbReference type="AlphaFoldDB" id="A0A4V3ATW3"/>
<dbReference type="CDD" id="cd16441">
    <property type="entry name" value="beta_Kdo_transferase_KpsS"/>
    <property type="match status" value="1"/>
</dbReference>
<dbReference type="GO" id="GO:0000271">
    <property type="term" value="P:polysaccharide biosynthetic process"/>
    <property type="evidence" value="ECO:0007669"/>
    <property type="project" value="InterPro"/>
</dbReference>
<organism evidence="1 2">
    <name type="scientific">Sapientia aquatica</name>
    <dbReference type="NCBI Taxonomy" id="1549640"/>
    <lineage>
        <taxon>Bacteria</taxon>
        <taxon>Pseudomonadati</taxon>
        <taxon>Pseudomonadota</taxon>
        <taxon>Betaproteobacteria</taxon>
        <taxon>Burkholderiales</taxon>
        <taxon>Oxalobacteraceae</taxon>
        <taxon>Sapientia</taxon>
    </lineage>
</organism>
<dbReference type="RefSeq" id="WP_133330702.1">
    <property type="nucleotide sequence ID" value="NZ_SMYL01000012.1"/>
</dbReference>
<dbReference type="Proteomes" id="UP000294829">
    <property type="component" value="Unassembled WGS sequence"/>
</dbReference>
<evidence type="ECO:0000313" key="2">
    <source>
        <dbReference type="Proteomes" id="UP000294829"/>
    </source>
</evidence>